<dbReference type="OrthoDB" id="8679465at2"/>
<dbReference type="InterPro" id="IPR036390">
    <property type="entry name" value="WH_DNA-bd_sf"/>
</dbReference>
<organism evidence="6 7">
    <name type="scientific">Ruegeria arenilitoris</name>
    <dbReference type="NCBI Taxonomy" id="1173585"/>
    <lineage>
        <taxon>Bacteria</taxon>
        <taxon>Pseudomonadati</taxon>
        <taxon>Pseudomonadota</taxon>
        <taxon>Alphaproteobacteria</taxon>
        <taxon>Rhodobacterales</taxon>
        <taxon>Roseobacteraceae</taxon>
        <taxon>Ruegeria</taxon>
    </lineage>
</organism>
<keyword evidence="4" id="KW-0804">Transcription</keyword>
<evidence type="ECO:0000313" key="7">
    <source>
        <dbReference type="Proteomes" id="UP000202485"/>
    </source>
</evidence>
<keyword evidence="3" id="KW-0238">DNA-binding</keyword>
<evidence type="ECO:0000256" key="1">
    <source>
        <dbReference type="ARBA" id="ARBA00009437"/>
    </source>
</evidence>
<dbReference type="EMBL" id="FXYG01000004">
    <property type="protein sequence ID" value="SMX47431.1"/>
    <property type="molecule type" value="Genomic_DNA"/>
</dbReference>
<dbReference type="InterPro" id="IPR000847">
    <property type="entry name" value="LysR_HTH_N"/>
</dbReference>
<dbReference type="GO" id="GO:0032993">
    <property type="term" value="C:protein-DNA complex"/>
    <property type="evidence" value="ECO:0007669"/>
    <property type="project" value="TreeGrafter"/>
</dbReference>
<dbReference type="Gene3D" id="1.10.10.10">
    <property type="entry name" value="Winged helix-like DNA-binding domain superfamily/Winged helix DNA-binding domain"/>
    <property type="match status" value="1"/>
</dbReference>
<evidence type="ECO:0000256" key="2">
    <source>
        <dbReference type="ARBA" id="ARBA00023015"/>
    </source>
</evidence>
<gene>
    <name evidence="6" type="primary">gltC</name>
    <name evidence="6" type="ORF">RUA8715_03084</name>
</gene>
<comment type="similarity">
    <text evidence="1">Belongs to the LysR transcriptional regulatory family.</text>
</comment>
<keyword evidence="7" id="KW-1185">Reference proteome</keyword>
<dbReference type="RefSeq" id="WP_093964587.1">
    <property type="nucleotide sequence ID" value="NZ_FXYG01000004.1"/>
</dbReference>
<dbReference type="PANTHER" id="PTHR30346">
    <property type="entry name" value="TRANSCRIPTIONAL DUAL REGULATOR HCAR-RELATED"/>
    <property type="match status" value="1"/>
</dbReference>
<sequence>MLYITLRQYEYVCAIGRHGSLSAAAQHLNVSQPALSNALTRVEEHLGHPLFSRRRGAAMSLTPQGRKFIDKAEALLTGAARIEKAKAPVAGTSRLKLGCFVDLAPFLLARAMQTIRDTLPDIVLTHGVDTFEGLIGGLTDGRFDLALTYDLGLDAGFSRHKLLDSTPNALVSPAHPLAGQGSVSLAELEQYPLILSKEGLSAQHVLGLFQRHGLHPSVSYRAESLEIQRSLAAHGEGVGISYASPQNGFSYDRMPLLSLPITDPDATEAVILARHGSGPADTTVSAAEQALVRSLGKL</sequence>
<name>A0A238KXY2_9RHOB</name>
<dbReference type="PRINTS" id="PR00039">
    <property type="entry name" value="HTHLYSR"/>
</dbReference>
<keyword evidence="2" id="KW-0805">Transcription regulation</keyword>
<reference evidence="7" key="1">
    <citation type="submission" date="2017-05" db="EMBL/GenBank/DDBJ databases">
        <authorList>
            <person name="Rodrigo-Torres L."/>
            <person name="Arahal R. D."/>
            <person name="Lucena T."/>
        </authorList>
    </citation>
    <scope>NUCLEOTIDE SEQUENCE [LARGE SCALE GENOMIC DNA]</scope>
    <source>
        <strain evidence="7">CECT 8715</strain>
    </source>
</reference>
<dbReference type="PANTHER" id="PTHR30346:SF0">
    <property type="entry name" value="HCA OPERON TRANSCRIPTIONAL ACTIVATOR HCAR"/>
    <property type="match status" value="1"/>
</dbReference>
<dbReference type="Pfam" id="PF00126">
    <property type="entry name" value="HTH_1"/>
    <property type="match status" value="1"/>
</dbReference>
<dbReference type="Gene3D" id="3.40.190.10">
    <property type="entry name" value="Periplasmic binding protein-like II"/>
    <property type="match status" value="2"/>
</dbReference>
<protein>
    <submittedName>
        <fullName evidence="6">HTH-type transcriptional regulator GltC</fullName>
    </submittedName>
</protein>
<evidence type="ECO:0000256" key="3">
    <source>
        <dbReference type="ARBA" id="ARBA00023125"/>
    </source>
</evidence>
<dbReference type="PROSITE" id="PS50931">
    <property type="entry name" value="HTH_LYSR"/>
    <property type="match status" value="1"/>
</dbReference>
<dbReference type="InterPro" id="IPR005119">
    <property type="entry name" value="LysR_subst-bd"/>
</dbReference>
<dbReference type="InterPro" id="IPR036388">
    <property type="entry name" value="WH-like_DNA-bd_sf"/>
</dbReference>
<evidence type="ECO:0000256" key="4">
    <source>
        <dbReference type="ARBA" id="ARBA00023163"/>
    </source>
</evidence>
<dbReference type="SUPFAM" id="SSF53850">
    <property type="entry name" value="Periplasmic binding protein-like II"/>
    <property type="match status" value="1"/>
</dbReference>
<proteinExistence type="inferred from homology"/>
<feature type="domain" description="HTH lysR-type" evidence="5">
    <location>
        <begin position="4"/>
        <end position="62"/>
    </location>
</feature>
<evidence type="ECO:0000259" key="5">
    <source>
        <dbReference type="PROSITE" id="PS50931"/>
    </source>
</evidence>
<dbReference type="Pfam" id="PF03466">
    <property type="entry name" value="LysR_substrate"/>
    <property type="match status" value="1"/>
</dbReference>
<dbReference type="AlphaFoldDB" id="A0A238KXY2"/>
<dbReference type="SUPFAM" id="SSF46785">
    <property type="entry name" value="Winged helix' DNA-binding domain"/>
    <property type="match status" value="1"/>
</dbReference>
<evidence type="ECO:0000313" key="6">
    <source>
        <dbReference type="EMBL" id="SMX47431.1"/>
    </source>
</evidence>
<dbReference type="GO" id="GO:0003700">
    <property type="term" value="F:DNA-binding transcription factor activity"/>
    <property type="evidence" value="ECO:0007669"/>
    <property type="project" value="InterPro"/>
</dbReference>
<dbReference type="GO" id="GO:0003677">
    <property type="term" value="F:DNA binding"/>
    <property type="evidence" value="ECO:0007669"/>
    <property type="project" value="UniProtKB-KW"/>
</dbReference>
<accession>A0A238KXY2</accession>
<dbReference type="Proteomes" id="UP000202485">
    <property type="component" value="Unassembled WGS sequence"/>
</dbReference>